<reference evidence="10" key="1">
    <citation type="journal article" date="2022" name="Int. J. Mol. Sci.">
        <title>Draft Genome of Tanacetum Coccineum: Genomic Comparison of Closely Related Tanacetum-Family Plants.</title>
        <authorList>
            <person name="Yamashiro T."/>
            <person name="Shiraishi A."/>
            <person name="Nakayama K."/>
            <person name="Satake H."/>
        </authorList>
    </citation>
    <scope>NUCLEOTIDE SEQUENCE</scope>
</reference>
<dbReference type="EMBL" id="BQNB010010902">
    <property type="protein sequence ID" value="GJS83467.1"/>
    <property type="molecule type" value="Genomic_DNA"/>
</dbReference>
<comment type="caution">
    <text evidence="10">The sequence shown here is derived from an EMBL/GenBank/DDBJ whole genome shotgun (WGS) entry which is preliminary data.</text>
</comment>
<sequence>MGTVFGQSIIFAIHHHISVRVGLDYLCSSKVIISSVKDPNKISSYHDRRFPRTQDEYEHALQTSTTVYIGNMSFYTTEEQLYELFTRAGEIKKNVMGLDKNIKTPCGFCFVMYYSREDTEDTMKYISGNILDDCPVQLPKYDPSITNLIRDMLQSSPSSRPVITQARDLLDWTFISINLGVGIRNVPPNGVFGKEVYGSDSKGFGMNPSSNEFRLCNSDEWRFGNHGGRVIIRGYGGGGDMVVRHGLKGCLDHQIIRSSPILPPLQ</sequence>
<dbReference type="InterPro" id="IPR034148">
    <property type="entry name" value="NCBP2_RRM"/>
</dbReference>
<evidence type="ECO:0000256" key="1">
    <source>
        <dbReference type="ARBA" id="ARBA00004123"/>
    </source>
</evidence>
<keyword evidence="6 8" id="KW-0539">Nucleus</keyword>
<evidence type="ECO:0000256" key="3">
    <source>
        <dbReference type="ARBA" id="ARBA00022664"/>
    </source>
</evidence>
<feature type="domain" description="RRM" evidence="9">
    <location>
        <begin position="65"/>
        <end position="143"/>
    </location>
</feature>
<protein>
    <recommendedName>
        <fullName evidence="8">Nuclear cap-binding protein subunit 2</fullName>
    </recommendedName>
    <alternativeName>
        <fullName evidence="8">20 kDa nuclear cap-binding protein</fullName>
    </alternativeName>
</protein>
<dbReference type="PANTHER" id="PTHR18847:SF0">
    <property type="entry name" value="NUCLEAR CAP-BINDING PROTEIN SUBUNIT 2"/>
    <property type="match status" value="1"/>
</dbReference>
<dbReference type="CDD" id="cd12240">
    <property type="entry name" value="RRM_NCBP2"/>
    <property type="match status" value="1"/>
</dbReference>
<dbReference type="Pfam" id="PF00076">
    <property type="entry name" value="RRM_1"/>
    <property type="match status" value="1"/>
</dbReference>
<dbReference type="SMART" id="SM00360">
    <property type="entry name" value="RRM"/>
    <property type="match status" value="1"/>
</dbReference>
<dbReference type="PROSITE" id="PS50102">
    <property type="entry name" value="RRM"/>
    <property type="match status" value="1"/>
</dbReference>
<dbReference type="SUPFAM" id="SSF54928">
    <property type="entry name" value="RNA-binding domain, RBD"/>
    <property type="match status" value="1"/>
</dbReference>
<dbReference type="PANTHER" id="PTHR18847">
    <property type="entry name" value="20 KD NUCLEAR CAP BINDING PROTEIN"/>
    <property type="match status" value="1"/>
</dbReference>
<keyword evidence="11" id="KW-1185">Reference proteome</keyword>
<evidence type="ECO:0000259" key="9">
    <source>
        <dbReference type="PROSITE" id="PS50102"/>
    </source>
</evidence>
<evidence type="ECO:0000313" key="11">
    <source>
        <dbReference type="Proteomes" id="UP001151760"/>
    </source>
</evidence>
<dbReference type="InterPro" id="IPR035979">
    <property type="entry name" value="RBD_domain_sf"/>
</dbReference>
<dbReference type="InterPro" id="IPR000504">
    <property type="entry name" value="RRM_dom"/>
</dbReference>
<gene>
    <name evidence="10" type="ORF">Tco_0750008</name>
</gene>
<reference evidence="10" key="2">
    <citation type="submission" date="2022-01" db="EMBL/GenBank/DDBJ databases">
        <authorList>
            <person name="Yamashiro T."/>
            <person name="Shiraishi A."/>
            <person name="Satake H."/>
            <person name="Nakayama K."/>
        </authorList>
    </citation>
    <scope>NUCLEOTIDE SEQUENCE</scope>
</reference>
<keyword evidence="5 8" id="KW-0508">mRNA splicing</keyword>
<name>A0ABQ4Z2R9_9ASTR</name>
<dbReference type="InterPro" id="IPR027157">
    <property type="entry name" value="NCBP2"/>
</dbReference>
<dbReference type="Gene3D" id="3.30.70.330">
    <property type="match status" value="1"/>
</dbReference>
<comment type="subcellular location">
    <subcellularLocation>
        <location evidence="1 8">Nucleus</location>
    </subcellularLocation>
</comment>
<dbReference type="Proteomes" id="UP001151760">
    <property type="component" value="Unassembled WGS sequence"/>
</dbReference>
<keyword evidence="3 8" id="KW-0507">mRNA processing</keyword>
<evidence type="ECO:0000256" key="4">
    <source>
        <dbReference type="ARBA" id="ARBA00022884"/>
    </source>
</evidence>
<evidence type="ECO:0000256" key="6">
    <source>
        <dbReference type="ARBA" id="ARBA00023242"/>
    </source>
</evidence>
<evidence type="ECO:0000256" key="5">
    <source>
        <dbReference type="ARBA" id="ARBA00023187"/>
    </source>
</evidence>
<accession>A0ABQ4Z2R9</accession>
<organism evidence="10 11">
    <name type="scientific">Tanacetum coccineum</name>
    <dbReference type="NCBI Taxonomy" id="301880"/>
    <lineage>
        <taxon>Eukaryota</taxon>
        <taxon>Viridiplantae</taxon>
        <taxon>Streptophyta</taxon>
        <taxon>Embryophyta</taxon>
        <taxon>Tracheophyta</taxon>
        <taxon>Spermatophyta</taxon>
        <taxon>Magnoliopsida</taxon>
        <taxon>eudicotyledons</taxon>
        <taxon>Gunneridae</taxon>
        <taxon>Pentapetalae</taxon>
        <taxon>asterids</taxon>
        <taxon>campanulids</taxon>
        <taxon>Asterales</taxon>
        <taxon>Asteraceae</taxon>
        <taxon>Asteroideae</taxon>
        <taxon>Anthemideae</taxon>
        <taxon>Anthemidinae</taxon>
        <taxon>Tanacetum</taxon>
    </lineage>
</organism>
<evidence type="ECO:0000256" key="2">
    <source>
        <dbReference type="ARBA" id="ARBA00010725"/>
    </source>
</evidence>
<proteinExistence type="inferred from homology"/>
<evidence type="ECO:0000256" key="7">
    <source>
        <dbReference type="PROSITE-ProRule" id="PRU00176"/>
    </source>
</evidence>
<comment type="similarity">
    <text evidence="2 8">Belongs to the RRM NCBP2 family.</text>
</comment>
<keyword evidence="4 7" id="KW-0694">RNA-binding</keyword>
<dbReference type="InterPro" id="IPR012677">
    <property type="entry name" value="Nucleotide-bd_a/b_plait_sf"/>
</dbReference>
<evidence type="ECO:0000256" key="8">
    <source>
        <dbReference type="RuleBase" id="RU364036"/>
    </source>
</evidence>
<evidence type="ECO:0000313" key="10">
    <source>
        <dbReference type="EMBL" id="GJS83467.1"/>
    </source>
</evidence>